<keyword evidence="7" id="KW-0106">Calcium</keyword>
<proteinExistence type="inferred from homology"/>
<dbReference type="PANTHER" id="PTHR46187">
    <property type="entry name" value="ALKALINE CERAMIDASE 3"/>
    <property type="match status" value="1"/>
</dbReference>
<gene>
    <name evidence="10" type="ORF">ColLi_09233</name>
</gene>
<protein>
    <submittedName>
        <fullName evidence="10">Alkaline ceramidase YDC1</fullName>
    </submittedName>
</protein>
<evidence type="ECO:0000256" key="7">
    <source>
        <dbReference type="PIRSR" id="PIRSR608901-1"/>
    </source>
</evidence>
<sequence length="173" mass="19531">MSAILSAVSLPYPETQEGFWGKPTSTINWCEEDYVVSYFAAEAVNTLTNLLFIAIGVRGVHNCIRFNYDTAFLVAYCGYLLVGCGSFAFHASLTCNRPQLTKIFILSNKSSRPNATFGRAIYDIHYIHPLLYDFQPFSINAILISTWFQSHTAFTLYHRTCLPKTPFVATDLF</sequence>
<keyword evidence="11" id="KW-1185">Reference proteome</keyword>
<feature type="transmembrane region" description="Helical" evidence="9">
    <location>
        <begin position="38"/>
        <end position="60"/>
    </location>
</feature>
<keyword evidence="8" id="KW-0862">Zinc</keyword>
<evidence type="ECO:0000256" key="9">
    <source>
        <dbReference type="SAM" id="Phobius"/>
    </source>
</evidence>
<dbReference type="Pfam" id="PF05875">
    <property type="entry name" value="Ceramidase"/>
    <property type="match status" value="1"/>
</dbReference>
<evidence type="ECO:0000256" key="1">
    <source>
        <dbReference type="ARBA" id="ARBA00004141"/>
    </source>
</evidence>
<feature type="binding site" evidence="7">
    <location>
        <position position="29"/>
    </location>
    <ligand>
        <name>Ca(2+)</name>
        <dbReference type="ChEBI" id="CHEBI:29108"/>
    </ligand>
</feature>
<name>A0AA37LV04_9PEZI</name>
<evidence type="ECO:0000256" key="8">
    <source>
        <dbReference type="PIRSR" id="PIRSR608901-2"/>
    </source>
</evidence>
<keyword evidence="7" id="KW-0479">Metal-binding</keyword>
<comment type="caution">
    <text evidence="10">The sequence shown here is derived from an EMBL/GenBank/DDBJ whole genome shotgun (WGS) entry which is preliminary data.</text>
</comment>
<comment type="subcellular location">
    <subcellularLocation>
        <location evidence="1">Membrane</location>
        <topology evidence="1">Multi-pass membrane protein</topology>
    </subcellularLocation>
</comment>
<evidence type="ECO:0000256" key="3">
    <source>
        <dbReference type="ARBA" id="ARBA00022692"/>
    </source>
</evidence>
<dbReference type="GO" id="GO:0016811">
    <property type="term" value="F:hydrolase activity, acting on carbon-nitrogen (but not peptide) bonds, in linear amides"/>
    <property type="evidence" value="ECO:0007669"/>
    <property type="project" value="InterPro"/>
</dbReference>
<evidence type="ECO:0000256" key="2">
    <source>
        <dbReference type="ARBA" id="ARBA00009780"/>
    </source>
</evidence>
<dbReference type="GO" id="GO:0046872">
    <property type="term" value="F:metal ion binding"/>
    <property type="evidence" value="ECO:0007669"/>
    <property type="project" value="UniProtKB-KW"/>
</dbReference>
<dbReference type="InterPro" id="IPR008901">
    <property type="entry name" value="ACER"/>
</dbReference>
<keyword evidence="6 9" id="KW-0472">Membrane</keyword>
<feature type="binding site" evidence="8">
    <location>
        <position position="90"/>
    </location>
    <ligand>
        <name>Zn(2+)</name>
        <dbReference type="ChEBI" id="CHEBI:29105"/>
        <note>catalytic</note>
    </ligand>
</feature>
<dbReference type="EMBL" id="BPPX01000021">
    <property type="protein sequence ID" value="GJC86395.1"/>
    <property type="molecule type" value="Genomic_DNA"/>
</dbReference>
<evidence type="ECO:0000313" key="10">
    <source>
        <dbReference type="EMBL" id="GJC86395.1"/>
    </source>
</evidence>
<dbReference type="GO" id="GO:0046514">
    <property type="term" value="P:ceramide catabolic process"/>
    <property type="evidence" value="ECO:0007669"/>
    <property type="project" value="TreeGrafter"/>
</dbReference>
<dbReference type="AlphaFoldDB" id="A0AA37LV04"/>
<feature type="transmembrane region" description="Helical" evidence="9">
    <location>
        <begin position="72"/>
        <end position="93"/>
    </location>
</feature>
<evidence type="ECO:0000313" key="11">
    <source>
        <dbReference type="Proteomes" id="UP001055172"/>
    </source>
</evidence>
<keyword evidence="5 9" id="KW-1133">Transmembrane helix</keyword>
<reference evidence="10 11" key="1">
    <citation type="submission" date="2021-07" db="EMBL/GenBank/DDBJ databases">
        <title>Genome data of Colletotrichum spaethianum.</title>
        <authorList>
            <person name="Utami Y.D."/>
            <person name="Hiruma K."/>
        </authorList>
    </citation>
    <scope>NUCLEOTIDE SEQUENCE [LARGE SCALE GENOMIC DNA]</scope>
    <source>
        <strain evidence="10 11">MAFF 242679</strain>
    </source>
</reference>
<dbReference type="Proteomes" id="UP001055172">
    <property type="component" value="Unassembled WGS sequence"/>
</dbReference>
<feature type="binding site" evidence="7">
    <location>
        <position position="31"/>
    </location>
    <ligand>
        <name>Ca(2+)</name>
        <dbReference type="ChEBI" id="CHEBI:29108"/>
    </ligand>
</feature>
<comment type="similarity">
    <text evidence="2">Belongs to the alkaline ceramidase family.</text>
</comment>
<evidence type="ECO:0000256" key="4">
    <source>
        <dbReference type="ARBA" id="ARBA00022801"/>
    </source>
</evidence>
<feature type="binding site" evidence="7">
    <location>
        <position position="42"/>
    </location>
    <ligand>
        <name>Ca(2+)</name>
        <dbReference type="ChEBI" id="CHEBI:29108"/>
    </ligand>
</feature>
<dbReference type="GO" id="GO:0046513">
    <property type="term" value="P:ceramide biosynthetic process"/>
    <property type="evidence" value="ECO:0007669"/>
    <property type="project" value="TreeGrafter"/>
</dbReference>
<comment type="cofactor">
    <cofactor evidence="8">
        <name>Zn(2+)</name>
        <dbReference type="ChEBI" id="CHEBI:29105"/>
    </cofactor>
</comment>
<dbReference type="PANTHER" id="PTHR46187:SF3">
    <property type="entry name" value="ALKALINE CERAMIDASE 3"/>
    <property type="match status" value="1"/>
</dbReference>
<dbReference type="GO" id="GO:0005789">
    <property type="term" value="C:endoplasmic reticulum membrane"/>
    <property type="evidence" value="ECO:0007669"/>
    <property type="project" value="TreeGrafter"/>
</dbReference>
<accession>A0AA37LV04</accession>
<evidence type="ECO:0000256" key="6">
    <source>
        <dbReference type="ARBA" id="ARBA00023136"/>
    </source>
</evidence>
<evidence type="ECO:0000256" key="5">
    <source>
        <dbReference type="ARBA" id="ARBA00022989"/>
    </source>
</evidence>
<keyword evidence="4" id="KW-0378">Hydrolase</keyword>
<keyword evidence="3 9" id="KW-0812">Transmembrane</keyword>
<organism evidence="10 11">
    <name type="scientific">Colletotrichum liriopes</name>
    <dbReference type="NCBI Taxonomy" id="708192"/>
    <lineage>
        <taxon>Eukaryota</taxon>
        <taxon>Fungi</taxon>
        <taxon>Dikarya</taxon>
        <taxon>Ascomycota</taxon>
        <taxon>Pezizomycotina</taxon>
        <taxon>Sordariomycetes</taxon>
        <taxon>Hypocreomycetidae</taxon>
        <taxon>Glomerellales</taxon>
        <taxon>Glomerellaceae</taxon>
        <taxon>Colletotrichum</taxon>
        <taxon>Colletotrichum spaethianum species complex</taxon>
    </lineage>
</organism>